<dbReference type="EMBL" id="UOEE01000064">
    <property type="protein sequence ID" value="VAV88421.1"/>
    <property type="molecule type" value="Genomic_DNA"/>
</dbReference>
<name>A0A3B0R8J3_9ZZZZ</name>
<gene>
    <name evidence="2" type="ORF">MNBD_ALPHA06-258</name>
</gene>
<sequence>MTEKPAKQPISPRQAAPKTEESPLQHLANMRHDPDAIREAFENGVYPYKTKVKR</sequence>
<accession>A0A3B0R8J3</accession>
<organism evidence="2">
    <name type="scientific">hydrothermal vent metagenome</name>
    <dbReference type="NCBI Taxonomy" id="652676"/>
    <lineage>
        <taxon>unclassified sequences</taxon>
        <taxon>metagenomes</taxon>
        <taxon>ecological metagenomes</taxon>
    </lineage>
</organism>
<evidence type="ECO:0000256" key="1">
    <source>
        <dbReference type="SAM" id="MobiDB-lite"/>
    </source>
</evidence>
<protein>
    <submittedName>
        <fullName evidence="2">Uncharacterized protein</fullName>
    </submittedName>
</protein>
<feature type="non-terminal residue" evidence="2">
    <location>
        <position position="54"/>
    </location>
</feature>
<reference evidence="2" key="1">
    <citation type="submission" date="2018-06" db="EMBL/GenBank/DDBJ databases">
        <authorList>
            <person name="Zhirakovskaya E."/>
        </authorList>
    </citation>
    <scope>NUCLEOTIDE SEQUENCE</scope>
</reference>
<evidence type="ECO:0000313" key="2">
    <source>
        <dbReference type="EMBL" id="VAV88421.1"/>
    </source>
</evidence>
<proteinExistence type="predicted"/>
<dbReference type="AlphaFoldDB" id="A0A3B0R8J3"/>
<feature type="region of interest" description="Disordered" evidence="1">
    <location>
        <begin position="1"/>
        <end position="29"/>
    </location>
</feature>